<dbReference type="EMBL" id="JAGQHS010000370">
    <property type="protein sequence ID" value="MCA9759507.1"/>
    <property type="molecule type" value="Genomic_DNA"/>
</dbReference>
<evidence type="ECO:0000313" key="2">
    <source>
        <dbReference type="Proteomes" id="UP000739538"/>
    </source>
</evidence>
<dbReference type="Gene3D" id="3.40.50.10610">
    <property type="entry name" value="ABC-type transport auxiliary lipoprotein component"/>
    <property type="match status" value="1"/>
</dbReference>
<organism evidence="1 2">
    <name type="scientific">Eiseniibacteriota bacterium</name>
    <dbReference type="NCBI Taxonomy" id="2212470"/>
    <lineage>
        <taxon>Bacteria</taxon>
        <taxon>Candidatus Eiseniibacteriota</taxon>
    </lineage>
</organism>
<accession>A0A956NIU4</accession>
<protein>
    <submittedName>
        <fullName evidence="1">Uncharacterized protein</fullName>
    </submittedName>
</protein>
<comment type="caution">
    <text evidence="1">The sequence shown here is derived from an EMBL/GenBank/DDBJ whole genome shotgun (WGS) entry which is preliminary data.</text>
</comment>
<dbReference type="Proteomes" id="UP000739538">
    <property type="component" value="Unassembled WGS sequence"/>
</dbReference>
<sequence>MRKMKRPKILRPSTLAVLLSALLLTGLLGCGSSAQSYVKPMVDFSYLQRTAVLPFQNLTRDDLADERMQSVFITELLSAEILEVSDPRETAAALLTLGIPNNQALTPEQAVALGKQLSVDAIFSGIVEDYGFARGGLDRSPEITLVLALTETETGSIVWRSQVHETGSSFWKRIFGGSPDDIYEVSRETVRKALGTLL</sequence>
<dbReference type="InterPro" id="IPR014094">
    <property type="entry name" value="LpoB"/>
</dbReference>
<dbReference type="PROSITE" id="PS51257">
    <property type="entry name" value="PROKAR_LIPOPROTEIN"/>
    <property type="match status" value="1"/>
</dbReference>
<reference evidence="1" key="2">
    <citation type="journal article" date="2021" name="Microbiome">
        <title>Successional dynamics and alternative stable states in a saline activated sludge microbial community over 9 years.</title>
        <authorList>
            <person name="Wang Y."/>
            <person name="Ye J."/>
            <person name="Ju F."/>
            <person name="Liu L."/>
            <person name="Boyd J.A."/>
            <person name="Deng Y."/>
            <person name="Parks D.H."/>
            <person name="Jiang X."/>
            <person name="Yin X."/>
            <person name="Woodcroft B.J."/>
            <person name="Tyson G.W."/>
            <person name="Hugenholtz P."/>
            <person name="Polz M.F."/>
            <person name="Zhang T."/>
        </authorList>
    </citation>
    <scope>NUCLEOTIDE SEQUENCE</scope>
    <source>
        <strain evidence="1">HKST-UBA02</strain>
    </source>
</reference>
<reference evidence="1" key="1">
    <citation type="submission" date="2020-04" db="EMBL/GenBank/DDBJ databases">
        <authorList>
            <person name="Zhang T."/>
        </authorList>
    </citation>
    <scope>NUCLEOTIDE SEQUENCE</scope>
    <source>
        <strain evidence="1">HKST-UBA02</strain>
    </source>
</reference>
<name>A0A956NIU4_UNCEI</name>
<dbReference type="AlphaFoldDB" id="A0A956NIU4"/>
<gene>
    <name evidence="1" type="ORF">KDA27_27175</name>
</gene>
<evidence type="ECO:0000313" key="1">
    <source>
        <dbReference type="EMBL" id="MCA9759507.1"/>
    </source>
</evidence>
<proteinExistence type="predicted"/>
<dbReference type="Pfam" id="PF13036">
    <property type="entry name" value="LpoB"/>
    <property type="match status" value="1"/>
</dbReference>